<dbReference type="InterPro" id="IPR046532">
    <property type="entry name" value="DUF6597"/>
</dbReference>
<keyword evidence="3" id="KW-0804">Transcription</keyword>
<dbReference type="AlphaFoldDB" id="A0AAE3R039"/>
<evidence type="ECO:0000259" key="4">
    <source>
        <dbReference type="PROSITE" id="PS01124"/>
    </source>
</evidence>
<accession>A0AAE3R039</accession>
<evidence type="ECO:0000256" key="2">
    <source>
        <dbReference type="ARBA" id="ARBA00023125"/>
    </source>
</evidence>
<dbReference type="Pfam" id="PF20240">
    <property type="entry name" value="DUF6597"/>
    <property type="match status" value="1"/>
</dbReference>
<dbReference type="PANTHER" id="PTHR46796:SF13">
    <property type="entry name" value="HTH-TYPE TRANSCRIPTIONAL ACTIVATOR RHAS"/>
    <property type="match status" value="1"/>
</dbReference>
<evidence type="ECO:0000313" key="5">
    <source>
        <dbReference type="EMBL" id="MDJ1485889.1"/>
    </source>
</evidence>
<feature type="domain" description="HTH araC/xylS-type" evidence="4">
    <location>
        <begin position="153"/>
        <end position="254"/>
    </location>
</feature>
<dbReference type="EMBL" id="JASJOS010000024">
    <property type="protein sequence ID" value="MDJ1485889.1"/>
    <property type="molecule type" value="Genomic_DNA"/>
</dbReference>
<organism evidence="5 6">
    <name type="scientific">Xanthocytophaga flava</name>
    <dbReference type="NCBI Taxonomy" id="3048013"/>
    <lineage>
        <taxon>Bacteria</taxon>
        <taxon>Pseudomonadati</taxon>
        <taxon>Bacteroidota</taxon>
        <taxon>Cytophagia</taxon>
        <taxon>Cytophagales</taxon>
        <taxon>Rhodocytophagaceae</taxon>
        <taxon>Xanthocytophaga</taxon>
    </lineage>
</organism>
<evidence type="ECO:0000256" key="3">
    <source>
        <dbReference type="ARBA" id="ARBA00023163"/>
    </source>
</evidence>
<protein>
    <submittedName>
        <fullName evidence="5">Helix-turn-helix domain-containing protein</fullName>
    </submittedName>
</protein>
<dbReference type="InterPro" id="IPR018060">
    <property type="entry name" value="HTH_AraC"/>
</dbReference>
<gene>
    <name evidence="5" type="ORF">QNI16_35740</name>
</gene>
<dbReference type="Gene3D" id="1.10.10.60">
    <property type="entry name" value="Homeodomain-like"/>
    <property type="match status" value="1"/>
</dbReference>
<keyword evidence="2" id="KW-0238">DNA-binding</keyword>
<proteinExistence type="predicted"/>
<dbReference type="GO" id="GO:0043565">
    <property type="term" value="F:sequence-specific DNA binding"/>
    <property type="evidence" value="ECO:0007669"/>
    <property type="project" value="InterPro"/>
</dbReference>
<dbReference type="Proteomes" id="UP001241110">
    <property type="component" value="Unassembled WGS sequence"/>
</dbReference>
<keyword evidence="1" id="KW-0805">Transcription regulation</keyword>
<reference evidence="5" key="1">
    <citation type="submission" date="2023-05" db="EMBL/GenBank/DDBJ databases">
        <authorList>
            <person name="Zhang X."/>
        </authorList>
    </citation>
    <scope>NUCLEOTIDE SEQUENCE</scope>
    <source>
        <strain evidence="5">YF14B1</strain>
    </source>
</reference>
<dbReference type="GO" id="GO:0003700">
    <property type="term" value="F:DNA-binding transcription factor activity"/>
    <property type="evidence" value="ECO:0007669"/>
    <property type="project" value="InterPro"/>
</dbReference>
<dbReference type="SMART" id="SM00342">
    <property type="entry name" value="HTH_ARAC"/>
    <property type="match status" value="1"/>
</dbReference>
<dbReference type="PROSITE" id="PS01124">
    <property type="entry name" value="HTH_ARAC_FAMILY_2"/>
    <property type="match status" value="1"/>
</dbReference>
<evidence type="ECO:0000256" key="1">
    <source>
        <dbReference type="ARBA" id="ARBA00023015"/>
    </source>
</evidence>
<dbReference type="RefSeq" id="WP_313989038.1">
    <property type="nucleotide sequence ID" value="NZ_JASJOS010000024.1"/>
</dbReference>
<name>A0AAE3R039_9BACT</name>
<dbReference type="Pfam" id="PF12833">
    <property type="entry name" value="HTH_18"/>
    <property type="match status" value="1"/>
</dbReference>
<evidence type="ECO:0000313" key="6">
    <source>
        <dbReference type="Proteomes" id="UP001241110"/>
    </source>
</evidence>
<sequence>MPYFEVKPVDQHLSPLIECFWVSHSASQSISQRILPDGCMDIIYTFPNLSQKIAEPFVAVDPRLIGMMTQPAIVQANPGVDQLGVRFRPGGIFPFVKTPLHLFTNLSEQVDNVNKVLGSAIYEQLIELSTWQKRIGKLETHLIQQLSDVSYPVPMGVVIRQIIQERGQLSIKQLSAQTSIGSRQLERHFKQYVGVSPKLLSRIIRFRYITTLLKDASRDSLMGIAFTNGYTDHAHLTREFQEFSGLQPSAYLLH</sequence>
<dbReference type="PANTHER" id="PTHR46796">
    <property type="entry name" value="HTH-TYPE TRANSCRIPTIONAL ACTIVATOR RHAS-RELATED"/>
    <property type="match status" value="1"/>
</dbReference>
<dbReference type="InterPro" id="IPR050204">
    <property type="entry name" value="AraC_XylS_family_regulators"/>
</dbReference>
<comment type="caution">
    <text evidence="5">The sequence shown here is derived from an EMBL/GenBank/DDBJ whole genome shotgun (WGS) entry which is preliminary data.</text>
</comment>